<reference evidence="1" key="1">
    <citation type="journal article" date="2009" name="Plant Mol. Biol.">
        <title>Insights into corn genes derived from large-scale cDNA sequencing.</title>
        <authorList>
            <person name="Alexandrov N.N."/>
            <person name="Brover V.V."/>
            <person name="Freidin S."/>
            <person name="Troukhan M.E."/>
            <person name="Tatarinova T.V."/>
            <person name="Zhang H."/>
            <person name="Swaller T.J."/>
            <person name="Lu Y.P."/>
            <person name="Bouck J."/>
            <person name="Flavell R.B."/>
            <person name="Feldmann K.A."/>
        </authorList>
    </citation>
    <scope>NUCLEOTIDE SEQUENCE</scope>
</reference>
<accession>B6U7D7</accession>
<sequence length="60" mass="7134">MLSQHHRRSSGICCFCINRNHRRSCKRRLGLFMDREMMIEPVMWCQPQDAVVDDLKNGLN</sequence>
<organism evidence="1">
    <name type="scientific">Zea mays</name>
    <name type="common">Maize</name>
    <dbReference type="NCBI Taxonomy" id="4577"/>
    <lineage>
        <taxon>Eukaryota</taxon>
        <taxon>Viridiplantae</taxon>
        <taxon>Streptophyta</taxon>
        <taxon>Embryophyta</taxon>
        <taxon>Tracheophyta</taxon>
        <taxon>Spermatophyta</taxon>
        <taxon>Magnoliopsida</taxon>
        <taxon>Liliopsida</taxon>
        <taxon>Poales</taxon>
        <taxon>Poaceae</taxon>
        <taxon>PACMAD clade</taxon>
        <taxon>Panicoideae</taxon>
        <taxon>Andropogonodae</taxon>
        <taxon>Andropogoneae</taxon>
        <taxon>Tripsacinae</taxon>
        <taxon>Zea</taxon>
    </lineage>
</organism>
<proteinExistence type="evidence at transcript level"/>
<name>B6U7D7_MAIZE</name>
<dbReference type="ExpressionAtlas" id="B6U7D7">
    <property type="expression patterns" value="baseline and differential"/>
</dbReference>
<evidence type="ECO:0000313" key="1">
    <source>
        <dbReference type="EMBL" id="ACG45270.1"/>
    </source>
</evidence>
<dbReference type="EMBL" id="EU973152">
    <property type="protein sequence ID" value="ACG45270.1"/>
    <property type="molecule type" value="mRNA"/>
</dbReference>
<protein>
    <submittedName>
        <fullName evidence="1">Uncharacterized protein</fullName>
    </submittedName>
</protein>
<dbReference type="AlphaFoldDB" id="B6U7D7"/>